<name>A0A0F9A4T3_9ZZZZ</name>
<proteinExistence type="predicted"/>
<gene>
    <name evidence="1" type="ORF">LCGC14_2615710</name>
</gene>
<organism evidence="1">
    <name type="scientific">marine sediment metagenome</name>
    <dbReference type="NCBI Taxonomy" id="412755"/>
    <lineage>
        <taxon>unclassified sequences</taxon>
        <taxon>metagenomes</taxon>
        <taxon>ecological metagenomes</taxon>
    </lineage>
</organism>
<evidence type="ECO:0000313" key="1">
    <source>
        <dbReference type="EMBL" id="KKL04475.1"/>
    </source>
</evidence>
<dbReference type="InterPro" id="IPR012441">
    <property type="entry name" value="DUF1643"/>
</dbReference>
<dbReference type="AlphaFoldDB" id="A0A0F9A4T3"/>
<reference evidence="1" key="1">
    <citation type="journal article" date="2015" name="Nature">
        <title>Complex archaea that bridge the gap between prokaryotes and eukaryotes.</title>
        <authorList>
            <person name="Spang A."/>
            <person name="Saw J.H."/>
            <person name="Jorgensen S.L."/>
            <person name="Zaremba-Niedzwiedzka K."/>
            <person name="Martijn J."/>
            <person name="Lind A.E."/>
            <person name="van Eijk R."/>
            <person name="Schleper C."/>
            <person name="Guy L."/>
            <person name="Ettema T.J."/>
        </authorList>
    </citation>
    <scope>NUCLEOTIDE SEQUENCE</scope>
</reference>
<protein>
    <recommendedName>
        <fullName evidence="2">DUF1643 domain-containing protein</fullName>
    </recommendedName>
</protein>
<dbReference type="Pfam" id="PF07799">
    <property type="entry name" value="DUF1643"/>
    <property type="match status" value="1"/>
</dbReference>
<dbReference type="EMBL" id="LAZR01044508">
    <property type="protein sequence ID" value="KKL04475.1"/>
    <property type="molecule type" value="Genomic_DNA"/>
</dbReference>
<comment type="caution">
    <text evidence="1">The sequence shown here is derived from an EMBL/GenBank/DDBJ whole genome shotgun (WGS) entry which is preliminary data.</text>
</comment>
<sequence>MKIKTALFSADRKYRYILWRRWSRKPFAMFIGLNPSTADERNDDPTIRRCIGFAFDWGYGGLCMTNLFALRATDPKEMMKHPMPIGSENDGWLLELSQEAGIVIAAWGTKGGFQQRDKAVYAMIDNLKCLGLTKAGHPKHPLYLSKDVRPISFGG</sequence>
<accession>A0A0F9A4T3</accession>
<evidence type="ECO:0008006" key="2">
    <source>
        <dbReference type="Google" id="ProtNLM"/>
    </source>
</evidence>